<sequence length="71" mass="8157">MKQEITKIKAKQPNITHKAAFTEAAQRWKISLNNPKNNSINEAINIISNKDLESEDDLLIGNLIFNIKFNY</sequence>
<organism evidence="2 3">
    <name type="scientific">Neocallimastix californiae</name>
    <dbReference type="NCBI Taxonomy" id="1754190"/>
    <lineage>
        <taxon>Eukaryota</taxon>
        <taxon>Fungi</taxon>
        <taxon>Fungi incertae sedis</taxon>
        <taxon>Chytridiomycota</taxon>
        <taxon>Chytridiomycota incertae sedis</taxon>
        <taxon>Neocallimastigomycetes</taxon>
        <taxon>Neocallimastigales</taxon>
        <taxon>Neocallimastigaceae</taxon>
        <taxon>Neocallimastix</taxon>
    </lineage>
</organism>
<gene>
    <name evidence="2" type="ORF">LY90DRAFT_268187</name>
</gene>
<dbReference type="AlphaFoldDB" id="A0A1Y2FFK1"/>
<evidence type="ECO:0000313" key="3">
    <source>
        <dbReference type="Proteomes" id="UP000193920"/>
    </source>
</evidence>
<comment type="caution">
    <text evidence="2">The sequence shown here is derived from an EMBL/GenBank/DDBJ whole genome shotgun (WGS) entry which is preliminary data.</text>
</comment>
<evidence type="ECO:0000259" key="1">
    <source>
        <dbReference type="Pfam" id="PF04690"/>
    </source>
</evidence>
<dbReference type="Proteomes" id="UP000193920">
    <property type="component" value="Unassembled WGS sequence"/>
</dbReference>
<proteinExistence type="predicted"/>
<accession>A0A1Y2FFK1</accession>
<dbReference type="InterPro" id="IPR056775">
    <property type="entry name" value="YABBY_C"/>
</dbReference>
<reference evidence="2 3" key="1">
    <citation type="submission" date="2016-08" db="EMBL/GenBank/DDBJ databases">
        <title>A Parts List for Fungal Cellulosomes Revealed by Comparative Genomics.</title>
        <authorList>
            <consortium name="DOE Joint Genome Institute"/>
            <person name="Haitjema C.H."/>
            <person name="Gilmore S.P."/>
            <person name="Henske J.K."/>
            <person name="Solomon K.V."/>
            <person name="De Groot R."/>
            <person name="Kuo A."/>
            <person name="Mondo S.J."/>
            <person name="Salamov A.A."/>
            <person name="Labutti K."/>
            <person name="Zhao Z."/>
            <person name="Chiniquy J."/>
            <person name="Barry K."/>
            <person name="Brewer H.M."/>
            <person name="Purvine S.O."/>
            <person name="Wright A.T."/>
            <person name="Boxma B."/>
            <person name="Van Alen T."/>
            <person name="Hackstein J.H."/>
            <person name="Baker S.E."/>
            <person name="Grigoriev I.V."/>
            <person name="O'Malley M.A."/>
        </authorList>
    </citation>
    <scope>NUCLEOTIDE SEQUENCE [LARGE SCALE GENOMIC DNA]</scope>
    <source>
        <strain evidence="2 3">G1</strain>
    </source>
</reference>
<dbReference type="EMBL" id="MCOG01000008">
    <property type="protein sequence ID" value="ORY82728.1"/>
    <property type="molecule type" value="Genomic_DNA"/>
</dbReference>
<dbReference type="Pfam" id="PF04690">
    <property type="entry name" value="YABBY"/>
    <property type="match status" value="1"/>
</dbReference>
<feature type="domain" description="YABBY protein C-terminal" evidence="1">
    <location>
        <begin position="1"/>
        <end position="29"/>
    </location>
</feature>
<name>A0A1Y2FFK1_9FUNG</name>
<dbReference type="OrthoDB" id="667577at2759"/>
<protein>
    <recommendedName>
        <fullName evidence="1">YABBY protein C-terminal domain-containing protein</fullName>
    </recommendedName>
</protein>
<evidence type="ECO:0000313" key="2">
    <source>
        <dbReference type="EMBL" id="ORY82728.1"/>
    </source>
</evidence>
<keyword evidence="3" id="KW-1185">Reference proteome</keyword>